<keyword evidence="1" id="KW-0732">Signal</keyword>
<accession>A0A4T0B396</accession>
<reference evidence="2 3" key="1">
    <citation type="submission" date="2018-10" db="EMBL/GenBank/DDBJ databases">
        <title>Fifty Aureobasidium pullulans genomes reveal a recombining polyextremotolerant generalist.</title>
        <authorList>
            <person name="Gostincar C."/>
            <person name="Turk M."/>
            <person name="Zajc J."/>
            <person name="Gunde-Cimerman N."/>
        </authorList>
    </citation>
    <scope>NUCLEOTIDE SEQUENCE [LARGE SCALE GENOMIC DNA]</scope>
    <source>
        <strain evidence="2 3">EXF-1645</strain>
    </source>
</reference>
<evidence type="ECO:0000313" key="2">
    <source>
        <dbReference type="EMBL" id="TIA28191.1"/>
    </source>
</evidence>
<protein>
    <recommendedName>
        <fullName evidence="4">Peptide hydrolase</fullName>
    </recommendedName>
</protein>
<dbReference type="AlphaFoldDB" id="A0A4T0B396"/>
<gene>
    <name evidence="2" type="ORF">D6C78_10858</name>
</gene>
<dbReference type="Proteomes" id="UP000308724">
    <property type="component" value="Unassembled WGS sequence"/>
</dbReference>
<evidence type="ECO:0000256" key="1">
    <source>
        <dbReference type="SAM" id="SignalP"/>
    </source>
</evidence>
<comment type="caution">
    <text evidence="2">The sequence shown here is derived from an EMBL/GenBank/DDBJ whole genome shotgun (WGS) entry which is preliminary data.</text>
</comment>
<evidence type="ECO:0000313" key="3">
    <source>
        <dbReference type="Proteomes" id="UP000308724"/>
    </source>
</evidence>
<dbReference type="Gene3D" id="3.40.630.10">
    <property type="entry name" value="Zn peptidases"/>
    <property type="match status" value="1"/>
</dbReference>
<evidence type="ECO:0008006" key="4">
    <source>
        <dbReference type="Google" id="ProtNLM"/>
    </source>
</evidence>
<dbReference type="EMBL" id="QZBZ01000637">
    <property type="protein sequence ID" value="TIA28191.1"/>
    <property type="molecule type" value="Genomic_DNA"/>
</dbReference>
<organism evidence="2 3">
    <name type="scientific">Aureobasidium pullulans</name>
    <name type="common">Black yeast</name>
    <name type="synonym">Pullularia pullulans</name>
    <dbReference type="NCBI Taxonomy" id="5580"/>
    <lineage>
        <taxon>Eukaryota</taxon>
        <taxon>Fungi</taxon>
        <taxon>Dikarya</taxon>
        <taxon>Ascomycota</taxon>
        <taxon>Pezizomycotina</taxon>
        <taxon>Dothideomycetes</taxon>
        <taxon>Dothideomycetidae</taxon>
        <taxon>Dothideales</taxon>
        <taxon>Saccotheciaceae</taxon>
        <taxon>Aureobasidium</taxon>
    </lineage>
</organism>
<proteinExistence type="predicted"/>
<feature type="chain" id="PRO_5020334713" description="Peptide hydrolase" evidence="1">
    <location>
        <begin position="18"/>
        <end position="581"/>
    </location>
</feature>
<sequence>MRSLLLLLAALSALGSSMEVQVCHRRAGLACVNEHGGYGIGVSGCGIRNGIQGTGAGSTGSRPSNTASGVPQNFSLTIDAARFASTHKIEDLVNQVCEGGLRLPGSPGHLKTVDYIRRQLRQIPGLQLSETNFTLANWQPKKNSMYESAQLKVDGKKVEVVGSIAYSLPTNDSALSGPLLYIPASANIADYNITGKVVLRDYPFLDIPTSLFSNAAYYYSPDSINHKSTYIRPFVSPPNADLLACSLQGAIGYISAFNVSRKQLEGYYSGHAGTHWKVPGVFTGAEQYQTLLQAAAQSLTASISIDAINGSVVVPRIHATLPGVSKETIVVATHTDGVTYVQENGPVALLTLAQYFASLPLAARNKTIMFAFEASHLAYQLDSDKTLAKTLDATYDNGTTAFVIAVEHLGTREIEQYPNANGTGTYLNYTGLPESILWSVGEVQPAIAAVVGVAKSRALENTVVSPGFPPINPSNMVPTYASMGGLGTYYTNALVPTMALISGPWSLWAPSFGAEALDFERLRTEYLAIGDVILALSRYSKVELAGNYTTFRQRRASGNATVLDIDYVDAQFITVANATYY</sequence>
<feature type="signal peptide" evidence="1">
    <location>
        <begin position="1"/>
        <end position="17"/>
    </location>
</feature>
<dbReference type="SUPFAM" id="SSF53187">
    <property type="entry name" value="Zn-dependent exopeptidases"/>
    <property type="match status" value="1"/>
</dbReference>
<dbReference type="Gene3D" id="3.50.30.30">
    <property type="match status" value="1"/>
</dbReference>
<name>A0A4T0B396_AURPU</name>